<dbReference type="SMART" id="SM00978">
    <property type="entry name" value="Tim44"/>
    <property type="match status" value="1"/>
</dbReference>
<sequence>MGEGLHFIDLIFYAMIAAFLIARLRNVLGRRTGYKRRPHSSSLGGNGSRSEPQEHETDTITGTDKVTKLMTRAVPSSSSTPLEVMLVQMQIADPSFNTESFLQGAQTAFKTIISAFATGELRILRPLLSNTVFDNFSGAIETRTHAGESAETQLLGTPTVEILAARMQEWTAFITLRFVSEQINVVQNSDGQIVEGNQNQVHKVVDVWTFTRDLRSSDPNWTLIETRSENQSYV</sequence>
<dbReference type="NCBIfam" id="NF033779">
    <property type="entry name" value="Tim44_TimA_adap"/>
    <property type="match status" value="1"/>
</dbReference>
<reference evidence="10" key="1">
    <citation type="submission" date="2018-10" db="EMBL/GenBank/DDBJ databases">
        <authorList>
            <person name="Gruber-Vodicka H."/>
            <person name="Jaeckle O."/>
        </authorList>
    </citation>
    <scope>NUCLEOTIDE SEQUENCE</scope>
</reference>
<comment type="subcellular location">
    <subcellularLocation>
        <location evidence="1">Mitochondrion inner membrane</location>
    </subcellularLocation>
</comment>
<evidence type="ECO:0000256" key="2">
    <source>
        <dbReference type="ARBA" id="ARBA00009597"/>
    </source>
</evidence>
<gene>
    <name evidence="10" type="ORF">RIEGSTA812A_PEG_742</name>
</gene>
<dbReference type="PANTHER" id="PTHR10721">
    <property type="entry name" value="MITOCHONDRIAL IMPORT INNER MEMBRANE TRANSLOCASE SUBUNIT TIM44"/>
    <property type="match status" value="1"/>
</dbReference>
<evidence type="ECO:0000313" key="10">
    <source>
        <dbReference type="EMBL" id="VBB69269.1"/>
    </source>
</evidence>
<feature type="region of interest" description="Disordered" evidence="7">
    <location>
        <begin position="35"/>
        <end position="60"/>
    </location>
</feature>
<keyword evidence="4" id="KW-0809">Transit peptide</keyword>
<dbReference type="InterPro" id="IPR016985">
    <property type="entry name" value="UCP031890_Tim44-rel"/>
</dbReference>
<dbReference type="EMBL" id="LR026963">
    <property type="protein sequence ID" value="VBB69269.1"/>
    <property type="molecule type" value="Genomic_DNA"/>
</dbReference>
<dbReference type="InterPro" id="IPR039544">
    <property type="entry name" value="Tim44-like"/>
</dbReference>
<evidence type="ECO:0000256" key="1">
    <source>
        <dbReference type="ARBA" id="ARBA00004273"/>
    </source>
</evidence>
<dbReference type="InterPro" id="IPR032710">
    <property type="entry name" value="NTF2-like_dom_sf"/>
</dbReference>
<protein>
    <submittedName>
        <fullName evidence="10">Transporter</fullName>
    </submittedName>
</protein>
<keyword evidence="3" id="KW-0999">Mitochondrion inner membrane</keyword>
<dbReference type="Pfam" id="PF04280">
    <property type="entry name" value="Tim44"/>
    <property type="match status" value="1"/>
</dbReference>
<keyword evidence="8" id="KW-0812">Transmembrane</keyword>
<feature type="domain" description="Tim44-like" evidence="9">
    <location>
        <begin position="82"/>
        <end position="228"/>
    </location>
</feature>
<proteinExistence type="inferred from homology"/>
<dbReference type="GO" id="GO:0005743">
    <property type="term" value="C:mitochondrial inner membrane"/>
    <property type="evidence" value="ECO:0007669"/>
    <property type="project" value="UniProtKB-SubCell"/>
</dbReference>
<dbReference type="SUPFAM" id="SSF54427">
    <property type="entry name" value="NTF2-like"/>
    <property type="match status" value="1"/>
</dbReference>
<dbReference type="Gene3D" id="3.10.450.240">
    <property type="match status" value="1"/>
</dbReference>
<evidence type="ECO:0000256" key="4">
    <source>
        <dbReference type="ARBA" id="ARBA00022946"/>
    </source>
</evidence>
<evidence type="ECO:0000259" key="9">
    <source>
        <dbReference type="SMART" id="SM00978"/>
    </source>
</evidence>
<keyword evidence="5" id="KW-0496">Mitochondrion</keyword>
<evidence type="ECO:0000256" key="7">
    <source>
        <dbReference type="SAM" id="MobiDB-lite"/>
    </source>
</evidence>
<comment type="similarity">
    <text evidence="2">Belongs to the Tim44 family.</text>
</comment>
<name>A0A484H5L5_9ZZZZ</name>
<evidence type="ECO:0000256" key="5">
    <source>
        <dbReference type="ARBA" id="ARBA00023128"/>
    </source>
</evidence>
<dbReference type="InterPro" id="IPR007379">
    <property type="entry name" value="Tim44-like_dom"/>
</dbReference>
<dbReference type="GO" id="GO:0030150">
    <property type="term" value="P:protein import into mitochondrial matrix"/>
    <property type="evidence" value="ECO:0007669"/>
    <property type="project" value="TreeGrafter"/>
</dbReference>
<dbReference type="PIRSF" id="PIRSF031890">
    <property type="entry name" value="UCP031890_transporter_Tim44"/>
    <property type="match status" value="1"/>
</dbReference>
<evidence type="ECO:0000256" key="8">
    <source>
        <dbReference type="SAM" id="Phobius"/>
    </source>
</evidence>
<keyword evidence="8" id="KW-1133">Transmembrane helix</keyword>
<organism evidence="10">
    <name type="scientific">invertebrate metagenome</name>
    <dbReference type="NCBI Taxonomy" id="1711999"/>
    <lineage>
        <taxon>unclassified sequences</taxon>
        <taxon>metagenomes</taxon>
        <taxon>organismal metagenomes</taxon>
    </lineage>
</organism>
<dbReference type="PANTHER" id="PTHR10721:SF1">
    <property type="entry name" value="MITOCHONDRIAL IMPORT INNER MEMBRANE TRANSLOCASE SUBUNIT TIM44"/>
    <property type="match status" value="1"/>
</dbReference>
<feature type="transmembrane region" description="Helical" evidence="8">
    <location>
        <begin position="6"/>
        <end position="28"/>
    </location>
</feature>
<dbReference type="GO" id="GO:0051087">
    <property type="term" value="F:protein-folding chaperone binding"/>
    <property type="evidence" value="ECO:0007669"/>
    <property type="project" value="TreeGrafter"/>
</dbReference>
<keyword evidence="6 8" id="KW-0472">Membrane</keyword>
<evidence type="ECO:0000256" key="3">
    <source>
        <dbReference type="ARBA" id="ARBA00022792"/>
    </source>
</evidence>
<dbReference type="AlphaFoldDB" id="A0A484H5L5"/>
<accession>A0A484H5L5</accession>
<evidence type="ECO:0000256" key="6">
    <source>
        <dbReference type="ARBA" id="ARBA00023136"/>
    </source>
</evidence>